<reference evidence="2 3" key="1">
    <citation type="journal article" date="2013" name="Nat. Commun.">
        <title>Genome sequence and functional genomic analysis of the oil-degrading bacterium Oleispira antarctica.</title>
        <authorList>
            <person name="Kube M."/>
            <person name="Chernikova T.N."/>
            <person name="Al-Ramahi Y."/>
            <person name="Beloqui A."/>
            <person name="Lopez-Cortez N."/>
            <person name="Guazzaroni M.E."/>
            <person name="Heipieper H.J."/>
            <person name="Klages S."/>
            <person name="Kotsyurbenko O.R."/>
            <person name="Langer I."/>
            <person name="Nechitaylo T.Y."/>
            <person name="Lunsdorf H."/>
            <person name="Fernandez M."/>
            <person name="Juarez S."/>
            <person name="Ciordia S."/>
            <person name="Singer A."/>
            <person name="Kagan O."/>
            <person name="Egorova O."/>
            <person name="Petit P.A."/>
            <person name="Stogios P."/>
            <person name="Kim Y."/>
            <person name="Tchigvintsev A."/>
            <person name="Flick R."/>
            <person name="Denaro R."/>
            <person name="Genovese M."/>
            <person name="Albar J.P."/>
            <person name="Reva O.N."/>
            <person name="Martinez-Gomariz M."/>
            <person name="Tran H."/>
            <person name="Ferrer M."/>
            <person name="Savchenko A."/>
            <person name="Yakunin A.F."/>
            <person name="Yakimov M.M."/>
            <person name="Golyshina O.V."/>
            <person name="Reinhardt R."/>
            <person name="Golyshin P.N."/>
        </authorList>
    </citation>
    <scope>NUCLEOTIDE SEQUENCE [LARGE SCALE GENOMIC DNA]</scope>
</reference>
<dbReference type="EMBL" id="FO203512">
    <property type="protein sequence ID" value="CCK77277.1"/>
    <property type="molecule type" value="Genomic_DNA"/>
</dbReference>
<dbReference type="HOGENOM" id="CLU_092819_0_0_6"/>
<dbReference type="Proteomes" id="UP000032749">
    <property type="component" value="Chromosome"/>
</dbReference>
<dbReference type="InterPro" id="IPR013467">
    <property type="entry name" value="HNH78-like"/>
</dbReference>
<evidence type="ECO:0000313" key="3">
    <source>
        <dbReference type="Proteomes" id="UP000032749"/>
    </source>
</evidence>
<dbReference type="Gene3D" id="1.10.30.50">
    <property type="match status" value="1"/>
</dbReference>
<dbReference type="OrthoDB" id="6975485at2"/>
<proteinExistence type="predicted"/>
<organism evidence="2 3">
    <name type="scientific">Oleispira antarctica RB-8</name>
    <dbReference type="NCBI Taxonomy" id="698738"/>
    <lineage>
        <taxon>Bacteria</taxon>
        <taxon>Pseudomonadati</taxon>
        <taxon>Pseudomonadota</taxon>
        <taxon>Gammaproteobacteria</taxon>
        <taxon>Oceanospirillales</taxon>
        <taxon>Oceanospirillaceae</taxon>
        <taxon>Oleispira</taxon>
    </lineage>
</organism>
<gene>
    <name evidence="2" type="ORF">OLEAN_C31010</name>
</gene>
<accession>R4YQA9</accession>
<dbReference type="KEGG" id="oai:OLEAN_C31010"/>
<evidence type="ECO:0000256" key="1">
    <source>
        <dbReference type="SAM" id="Coils"/>
    </source>
</evidence>
<name>R4YQA9_OLEAN</name>
<evidence type="ECO:0000313" key="2">
    <source>
        <dbReference type="EMBL" id="CCK77277.1"/>
    </source>
</evidence>
<dbReference type="AlphaFoldDB" id="R4YQA9"/>
<evidence type="ECO:0008006" key="4">
    <source>
        <dbReference type="Google" id="ProtNLM"/>
    </source>
</evidence>
<dbReference type="STRING" id="698738.OLEAN_C31010"/>
<dbReference type="PATRIC" id="fig|698738.3.peg.3223"/>
<dbReference type="InterPro" id="IPR053575">
    <property type="entry name" value="Retron_Ec78_HNH_endo"/>
</dbReference>
<sequence length="255" mass="28910">MKKIDKTDAPTKLEAYRRLRPTAKWEKFVDKTNRRKQAQNHIKGDQGGLCAYCEINLKNADENGKADFRVEHFHPKSDYSTVHNWHLDWQNLLGCCHGGSQANVVEAGERHSSPDHSCDVPKGNENWDDVILNPLNIPHTPILFSFNRTDGAISLNNDNCDQVGVDKVKAQATIDNLRLDSDRLRRLRKAALDNVNDSLKELIAEGMKIEDARSRLARGLLRKNDQDHWPAFFSSLRDYLGSAAEHQLTDIGYIG</sequence>
<keyword evidence="3" id="KW-1185">Reference proteome</keyword>
<keyword evidence="1" id="KW-0175">Coiled coil</keyword>
<protein>
    <recommendedName>
        <fullName evidence="4">TIGR02646 family protein</fullName>
    </recommendedName>
</protein>
<feature type="coiled-coil region" evidence="1">
    <location>
        <begin position="167"/>
        <end position="194"/>
    </location>
</feature>
<dbReference type="NCBIfam" id="TIGR02646">
    <property type="entry name" value="retron system putative HNH endonuclease"/>
    <property type="match status" value="1"/>
</dbReference>
<dbReference type="NCBIfam" id="NF041761">
    <property type="entry name" value="PtuB"/>
    <property type="match status" value="1"/>
</dbReference>